<comment type="caution">
    <text evidence="1">The sequence shown here is derived from an EMBL/GenBank/DDBJ whole genome shotgun (WGS) entry which is preliminary data.</text>
</comment>
<evidence type="ECO:0000313" key="1">
    <source>
        <dbReference type="EMBL" id="KAI9914020.1"/>
    </source>
</evidence>
<protein>
    <submittedName>
        <fullName evidence="1">Uncharacterized protein</fullName>
    </submittedName>
</protein>
<dbReference type="EMBL" id="CM047583">
    <property type="protein sequence ID" value="KAI9914020.1"/>
    <property type="molecule type" value="Genomic_DNA"/>
</dbReference>
<accession>A0ACC0W585</accession>
<sequence length="398" mass="44624">MGLVWLSVVLQPPDSLEADVQRLVWAVAGLFVAASVVASALLIRGHLKHFTQPIVQSKIVGILWMVPIYATDSWLSLRFKDAALYLDLLRDSYEGYVIYLFLALMIAYIGEGSHERVLASMRDLPPVPHPWPCKRWLAPLPIGPTFLRACKMATMQFVVVKPTMAVVAILLRLNDRYEPGNFSATNGYLYTSLIVNASITYAFYYLVLFYLALKTQLAPYNPVPKFLCIKAVLFLSFWQSVVLAFLSRFQLIHELGSWSVENVTTGIQNLLICVEMCFVALAHHRAFPYQPYTHGNTALRTSLLADHLALEDAMRDFNEVMPVVLPTPFKPNAATLKAKQKYDVCPCNDLYARDTMEVRRTDRMHADAESDSSGDARGSQSSKGLATGGTRPSRGWRL</sequence>
<proteinExistence type="predicted"/>
<organism evidence="1 2">
    <name type="scientific">Peronosclerospora sorghi</name>
    <dbReference type="NCBI Taxonomy" id="230839"/>
    <lineage>
        <taxon>Eukaryota</taxon>
        <taxon>Sar</taxon>
        <taxon>Stramenopiles</taxon>
        <taxon>Oomycota</taxon>
        <taxon>Peronosporomycetes</taxon>
        <taxon>Peronosporales</taxon>
        <taxon>Peronosporaceae</taxon>
        <taxon>Peronosclerospora</taxon>
    </lineage>
</organism>
<keyword evidence="2" id="KW-1185">Reference proteome</keyword>
<dbReference type="Proteomes" id="UP001163321">
    <property type="component" value="Chromosome 4"/>
</dbReference>
<reference evidence="1 2" key="1">
    <citation type="journal article" date="2022" name="bioRxiv">
        <title>The genome of the oomycete Peronosclerospora sorghi, a cosmopolitan pathogen of maize and sorghum, is inflated with dispersed pseudogenes.</title>
        <authorList>
            <person name="Fletcher K."/>
            <person name="Martin F."/>
            <person name="Isakeit T."/>
            <person name="Cavanaugh K."/>
            <person name="Magill C."/>
            <person name="Michelmore R."/>
        </authorList>
    </citation>
    <scope>NUCLEOTIDE SEQUENCE [LARGE SCALE GENOMIC DNA]</scope>
    <source>
        <strain evidence="1">P6</strain>
    </source>
</reference>
<evidence type="ECO:0000313" key="2">
    <source>
        <dbReference type="Proteomes" id="UP001163321"/>
    </source>
</evidence>
<gene>
    <name evidence="1" type="ORF">PsorP6_005511</name>
</gene>
<name>A0ACC0W585_9STRA</name>